<evidence type="ECO:0000313" key="5">
    <source>
        <dbReference type="Proteomes" id="UP001370758"/>
    </source>
</evidence>
<keyword evidence="5" id="KW-1185">Reference proteome</keyword>
<evidence type="ECO:0008006" key="6">
    <source>
        <dbReference type="Google" id="ProtNLM"/>
    </source>
</evidence>
<name>A0AAV9VWM1_9PEZI</name>
<evidence type="ECO:0000313" key="4">
    <source>
        <dbReference type="EMBL" id="KAK6495460.1"/>
    </source>
</evidence>
<sequence>MHAHGLRCRQPRTRLHCLRRKSLQESRHHVWVYLRRATRFGHLPDTLEIARFQTNLQIVSQTEFLFVLPSAQTVNHIVVFLLPDTQLPPDYAATVYFQWPGKPFQLLGGLSMEKQSAIFRLKGNSNTQGIPGTNASDNMVDEPGFGGGENVVAQLGISIEPIGQAQQKLMMLPAHLSALSAPSNSHPSGNALVSAPTAADSNTLAHRDNAATLTLARRIIKNAFNYLGSFSSGPPGSEMVPMREFQSWWNKFEGRLARDSSFLEREEA</sequence>
<dbReference type="Proteomes" id="UP001370758">
    <property type="component" value="Unassembled WGS sequence"/>
</dbReference>
<evidence type="ECO:0000256" key="1">
    <source>
        <dbReference type="ARBA" id="ARBA00006623"/>
    </source>
</evidence>
<organism evidence="4 5">
    <name type="scientific">Arthrobotrys musiformis</name>
    <dbReference type="NCBI Taxonomy" id="47236"/>
    <lineage>
        <taxon>Eukaryota</taxon>
        <taxon>Fungi</taxon>
        <taxon>Dikarya</taxon>
        <taxon>Ascomycota</taxon>
        <taxon>Pezizomycotina</taxon>
        <taxon>Orbiliomycetes</taxon>
        <taxon>Orbiliales</taxon>
        <taxon>Orbiliaceae</taxon>
        <taxon>Arthrobotrys</taxon>
    </lineage>
</organism>
<dbReference type="InterPro" id="IPR008493">
    <property type="entry name" value="Hikeshi-like_N"/>
</dbReference>
<reference evidence="4 5" key="1">
    <citation type="submission" date="2023-08" db="EMBL/GenBank/DDBJ databases">
        <authorList>
            <person name="Palmer J.M."/>
        </authorList>
    </citation>
    <scope>NUCLEOTIDE SEQUENCE [LARGE SCALE GENOMIC DNA]</scope>
    <source>
        <strain evidence="4 5">TWF481</strain>
    </source>
</reference>
<protein>
    <recommendedName>
        <fullName evidence="6">Hikeshi-like domain-containing protein</fullName>
    </recommendedName>
</protein>
<dbReference type="GO" id="GO:0005634">
    <property type="term" value="C:nucleus"/>
    <property type="evidence" value="ECO:0007669"/>
    <property type="project" value="TreeGrafter"/>
</dbReference>
<feature type="domain" description="Hikeshi-like N-terminal" evidence="2">
    <location>
        <begin position="52"/>
        <end position="174"/>
    </location>
</feature>
<feature type="domain" description="Hikeshi-like C-terminal" evidence="3">
    <location>
        <begin position="211"/>
        <end position="265"/>
    </location>
</feature>
<gene>
    <name evidence="4" type="ORF">TWF481_003477</name>
</gene>
<dbReference type="GO" id="GO:0006606">
    <property type="term" value="P:protein import into nucleus"/>
    <property type="evidence" value="ECO:0007669"/>
    <property type="project" value="TreeGrafter"/>
</dbReference>
<dbReference type="PANTHER" id="PTHR12925">
    <property type="entry name" value="HIKESHI FAMILY MEMBER"/>
    <property type="match status" value="1"/>
</dbReference>
<proteinExistence type="inferred from homology"/>
<comment type="similarity">
    <text evidence="1">Belongs to the OPI10 family.</text>
</comment>
<dbReference type="AlphaFoldDB" id="A0AAV9VWM1"/>
<evidence type="ECO:0000259" key="2">
    <source>
        <dbReference type="Pfam" id="PF05603"/>
    </source>
</evidence>
<dbReference type="GO" id="GO:0061608">
    <property type="term" value="F:nuclear import signal receptor activity"/>
    <property type="evidence" value="ECO:0007669"/>
    <property type="project" value="TreeGrafter"/>
</dbReference>
<dbReference type="EMBL" id="JAVHJL010000013">
    <property type="protein sequence ID" value="KAK6495460.1"/>
    <property type="molecule type" value="Genomic_DNA"/>
</dbReference>
<dbReference type="InterPro" id="IPR048364">
    <property type="entry name" value="Hikeshi-like_C"/>
</dbReference>
<dbReference type="InterPro" id="IPR031318">
    <property type="entry name" value="OPI10"/>
</dbReference>
<dbReference type="PANTHER" id="PTHR12925:SF0">
    <property type="entry name" value="PROTEIN HIKESHI"/>
    <property type="match status" value="1"/>
</dbReference>
<accession>A0AAV9VWM1</accession>
<dbReference type="Pfam" id="PF21057">
    <property type="entry name" value="Hikeshi-like_C"/>
    <property type="match status" value="1"/>
</dbReference>
<comment type="caution">
    <text evidence="4">The sequence shown here is derived from an EMBL/GenBank/DDBJ whole genome shotgun (WGS) entry which is preliminary data.</text>
</comment>
<dbReference type="Pfam" id="PF05603">
    <property type="entry name" value="Hikeshi-like_N"/>
    <property type="match status" value="1"/>
</dbReference>
<evidence type="ECO:0000259" key="3">
    <source>
        <dbReference type="Pfam" id="PF21057"/>
    </source>
</evidence>
<dbReference type="GO" id="GO:0005829">
    <property type="term" value="C:cytosol"/>
    <property type="evidence" value="ECO:0007669"/>
    <property type="project" value="TreeGrafter"/>
</dbReference>